<accession>A0ABD4RHC9</accession>
<gene>
    <name evidence="14" type="primary">nifS</name>
    <name evidence="11" type="synonym">iscS</name>
    <name evidence="14" type="ORF">K4H94_06055</name>
</gene>
<dbReference type="InterPro" id="IPR018247">
    <property type="entry name" value="EF_Hand_1_Ca_BS"/>
</dbReference>
<comment type="cofactor">
    <cofactor evidence="1 11 12">
        <name>pyridoxal 5'-phosphate</name>
        <dbReference type="ChEBI" id="CHEBI:597326"/>
    </cofactor>
</comment>
<evidence type="ECO:0000256" key="2">
    <source>
        <dbReference type="ARBA" id="ARBA00006490"/>
    </source>
</evidence>
<dbReference type="NCBIfam" id="NF002806">
    <property type="entry name" value="PRK02948.1"/>
    <property type="match status" value="1"/>
</dbReference>
<evidence type="ECO:0000313" key="15">
    <source>
        <dbReference type="Proteomes" id="UP000775179"/>
    </source>
</evidence>
<keyword evidence="9 11" id="KW-0411">Iron-sulfur</keyword>
<dbReference type="InterPro" id="IPR015422">
    <property type="entry name" value="PyrdxlP-dep_Trfase_small"/>
</dbReference>
<evidence type="ECO:0000256" key="9">
    <source>
        <dbReference type="ARBA" id="ARBA00023014"/>
    </source>
</evidence>
<comment type="function">
    <text evidence="11">Master enzyme that delivers sulfur to a number of partners involved in Fe-S cluster assembly, tRNA modification or cofactor biosynthesis. Catalyzes the removal of elemental sulfur atoms from cysteine to produce alanine. Functions as a sulfur delivery protein for Fe-S cluster synthesis onto IscU, an Fe-S scaffold assembly protein, as well as other S acceptor proteins.</text>
</comment>
<dbReference type="NCBIfam" id="TIGR03402">
    <property type="entry name" value="FeS_nifS"/>
    <property type="match status" value="1"/>
</dbReference>
<dbReference type="GO" id="GO:0044571">
    <property type="term" value="P:[2Fe-2S] cluster assembly"/>
    <property type="evidence" value="ECO:0007669"/>
    <property type="project" value="UniProtKB-UniRule"/>
</dbReference>
<keyword evidence="4 11" id="KW-0808">Transferase</keyword>
<evidence type="ECO:0000313" key="14">
    <source>
        <dbReference type="EMBL" id="MBX7290603.1"/>
    </source>
</evidence>
<dbReference type="InterPro" id="IPR000192">
    <property type="entry name" value="Aminotrans_V_dom"/>
</dbReference>
<dbReference type="GO" id="GO:0030170">
    <property type="term" value="F:pyridoxal phosphate binding"/>
    <property type="evidence" value="ECO:0007669"/>
    <property type="project" value="UniProtKB-UniRule"/>
</dbReference>
<dbReference type="RefSeq" id="WP_021875469.1">
    <property type="nucleotide sequence ID" value="NZ_CP018624.1"/>
</dbReference>
<evidence type="ECO:0000256" key="5">
    <source>
        <dbReference type="ARBA" id="ARBA00022714"/>
    </source>
</evidence>
<evidence type="ECO:0000256" key="4">
    <source>
        <dbReference type="ARBA" id="ARBA00022679"/>
    </source>
</evidence>
<feature type="binding site" evidence="11">
    <location>
        <position position="151"/>
    </location>
    <ligand>
        <name>pyridoxal 5'-phosphate</name>
        <dbReference type="ChEBI" id="CHEBI:597326"/>
    </ligand>
</feature>
<dbReference type="EMBL" id="JAIFTX010000010">
    <property type="protein sequence ID" value="MBX7290603.1"/>
    <property type="molecule type" value="Genomic_DNA"/>
</dbReference>
<dbReference type="EC" id="2.8.1.7" evidence="11"/>
<comment type="similarity">
    <text evidence="2 11">Belongs to the class-V pyridoxal-phosphate-dependent aminotransferase family. NifS/IscS subfamily.</text>
</comment>
<keyword evidence="7 11" id="KW-0663">Pyridoxal phosphate</keyword>
<dbReference type="InterPro" id="IPR015421">
    <property type="entry name" value="PyrdxlP-dep_Trfase_major"/>
</dbReference>
<dbReference type="GO" id="GO:0051537">
    <property type="term" value="F:2 iron, 2 sulfur cluster binding"/>
    <property type="evidence" value="ECO:0007669"/>
    <property type="project" value="UniProtKB-UniRule"/>
</dbReference>
<dbReference type="GO" id="GO:0031071">
    <property type="term" value="F:cysteine desulfurase activity"/>
    <property type="evidence" value="ECO:0007669"/>
    <property type="project" value="UniProtKB-UniRule"/>
</dbReference>
<dbReference type="Gene3D" id="3.90.1150.10">
    <property type="entry name" value="Aspartate Aminotransferase, domain 1"/>
    <property type="match status" value="1"/>
</dbReference>
<comment type="subcellular location">
    <subcellularLocation>
        <location evidence="11">Cytoplasm</location>
    </subcellularLocation>
</comment>
<comment type="caution">
    <text evidence="11">Lacks conserved residue(s) required for the propagation of feature annotation.</text>
</comment>
<dbReference type="PANTHER" id="PTHR11601:SF34">
    <property type="entry name" value="CYSTEINE DESULFURASE"/>
    <property type="match status" value="1"/>
</dbReference>
<evidence type="ECO:0000256" key="7">
    <source>
        <dbReference type="ARBA" id="ARBA00022898"/>
    </source>
</evidence>
<reference evidence="14 15" key="1">
    <citation type="submission" date="2021-08" db="EMBL/GenBank/DDBJ databases">
        <title>Genome sequence analysis of Clostridium chauvoei strains of European origin and evaluation of typing options for outbreak investigations.</title>
        <authorList>
            <person name="Abdel-Glil M."/>
            <person name="Thomas P."/>
            <person name="Seyboldt C."/>
        </authorList>
    </citation>
    <scope>NUCLEOTIDE SEQUENCE [LARGE SCALE GENOMIC DNA]</scope>
    <source>
        <strain evidence="14 15">S0260-09</strain>
    </source>
</reference>
<name>A0ABD4RHC9_9CLOT</name>
<feature type="binding site" description="via persulfide group" evidence="11">
    <location>
        <position position="325"/>
    </location>
    <ligand>
        <name>[2Fe-2S] cluster</name>
        <dbReference type="ChEBI" id="CHEBI:190135"/>
        <note>ligand shared with IscU</note>
    </ligand>
</feature>
<dbReference type="Gene3D" id="1.10.260.50">
    <property type="match status" value="1"/>
</dbReference>
<dbReference type="InterPro" id="IPR016454">
    <property type="entry name" value="Cysteine_dSase"/>
</dbReference>
<dbReference type="Proteomes" id="UP000775179">
    <property type="component" value="Unassembled WGS sequence"/>
</dbReference>
<dbReference type="Pfam" id="PF00266">
    <property type="entry name" value="Aminotran_5"/>
    <property type="match status" value="1"/>
</dbReference>
<comment type="pathway">
    <text evidence="11">Cofactor biosynthesis; iron-sulfur cluster biosynthesis.</text>
</comment>
<feature type="active site" description="Cysteine persulfide intermediate" evidence="11">
    <location>
        <position position="325"/>
    </location>
</feature>
<keyword evidence="5 11" id="KW-0001">2Fe-2S</keyword>
<feature type="binding site" evidence="11">
    <location>
        <begin position="71"/>
        <end position="72"/>
    </location>
    <ligand>
        <name>pyridoxal 5'-phosphate</name>
        <dbReference type="ChEBI" id="CHEBI:597326"/>
    </ligand>
</feature>
<keyword evidence="8 11" id="KW-0408">Iron</keyword>
<proteinExistence type="inferred from homology"/>
<evidence type="ECO:0000256" key="3">
    <source>
        <dbReference type="ARBA" id="ARBA00022490"/>
    </source>
</evidence>
<evidence type="ECO:0000256" key="8">
    <source>
        <dbReference type="ARBA" id="ARBA00023004"/>
    </source>
</evidence>
<dbReference type="PROSITE" id="PS00018">
    <property type="entry name" value="EF_HAND_1"/>
    <property type="match status" value="1"/>
</dbReference>
<feature type="binding site" evidence="11">
    <location>
        <position position="237"/>
    </location>
    <ligand>
        <name>pyridoxal 5'-phosphate</name>
        <dbReference type="ChEBI" id="CHEBI:597326"/>
    </ligand>
</feature>
<keyword evidence="6 11" id="KW-0479">Metal-binding</keyword>
<feature type="domain" description="Aminotransferase class V" evidence="13">
    <location>
        <begin position="4"/>
        <end position="366"/>
    </location>
</feature>
<evidence type="ECO:0000256" key="11">
    <source>
        <dbReference type="HAMAP-Rule" id="MF_00331"/>
    </source>
</evidence>
<evidence type="ECO:0000256" key="6">
    <source>
        <dbReference type="ARBA" id="ARBA00022723"/>
    </source>
</evidence>
<dbReference type="GO" id="GO:1990221">
    <property type="term" value="C:L-cysteine desulfurase complex"/>
    <property type="evidence" value="ECO:0007669"/>
    <property type="project" value="UniProtKB-ARBA"/>
</dbReference>
<dbReference type="HAMAP" id="MF_00331">
    <property type="entry name" value="Cys_desulf_IscS"/>
    <property type="match status" value="1"/>
</dbReference>
<evidence type="ECO:0000256" key="1">
    <source>
        <dbReference type="ARBA" id="ARBA00001933"/>
    </source>
</evidence>
<dbReference type="AlphaFoldDB" id="A0ABD4RHC9"/>
<comment type="catalytic activity">
    <reaction evidence="10 11">
        <text>(sulfur carrier)-H + L-cysteine = (sulfur carrier)-SH + L-alanine</text>
        <dbReference type="Rhea" id="RHEA:43892"/>
        <dbReference type="Rhea" id="RHEA-COMP:14737"/>
        <dbReference type="Rhea" id="RHEA-COMP:14739"/>
        <dbReference type="ChEBI" id="CHEBI:29917"/>
        <dbReference type="ChEBI" id="CHEBI:35235"/>
        <dbReference type="ChEBI" id="CHEBI:57972"/>
        <dbReference type="ChEBI" id="CHEBI:64428"/>
        <dbReference type="EC" id="2.8.1.7"/>
    </reaction>
</comment>
<dbReference type="InterPro" id="IPR010240">
    <property type="entry name" value="Cys_deSase_IscS"/>
</dbReference>
<dbReference type="FunFam" id="3.40.640.10:FF:000003">
    <property type="entry name" value="Cysteine desulfurase IscS"/>
    <property type="match status" value="1"/>
</dbReference>
<feature type="modified residue" description="N6-(pyridoxal phosphate)lysine" evidence="11">
    <location>
        <position position="202"/>
    </location>
</feature>
<dbReference type="PANTHER" id="PTHR11601">
    <property type="entry name" value="CYSTEINE DESULFURYLASE FAMILY MEMBER"/>
    <property type="match status" value="1"/>
</dbReference>
<keyword evidence="3 11" id="KW-0963">Cytoplasm</keyword>
<dbReference type="PIRSF" id="PIRSF005572">
    <property type="entry name" value="NifS"/>
    <property type="match status" value="1"/>
</dbReference>
<dbReference type="KEGG" id="cchv:BTM20_06335"/>
<dbReference type="SUPFAM" id="SSF53383">
    <property type="entry name" value="PLP-dependent transferases"/>
    <property type="match status" value="1"/>
</dbReference>
<organism evidence="14 15">
    <name type="scientific">Clostridium chauvoei</name>
    <dbReference type="NCBI Taxonomy" id="46867"/>
    <lineage>
        <taxon>Bacteria</taxon>
        <taxon>Bacillati</taxon>
        <taxon>Bacillota</taxon>
        <taxon>Clostridia</taxon>
        <taxon>Eubacteriales</taxon>
        <taxon>Clostridiaceae</taxon>
        <taxon>Clostridium</taxon>
    </lineage>
</organism>
<dbReference type="PROSITE" id="PS00595">
    <property type="entry name" value="AA_TRANSFER_CLASS_5"/>
    <property type="match status" value="1"/>
</dbReference>
<comment type="subunit">
    <text evidence="11">Homodimer. Forms a heterotetramer with IscU, interacts with other sulfur acceptors.</text>
</comment>
<comment type="caution">
    <text evidence="14">The sequence shown here is derived from an EMBL/GenBank/DDBJ whole genome shotgun (WGS) entry which is preliminary data.</text>
</comment>
<dbReference type="InterPro" id="IPR020578">
    <property type="entry name" value="Aminotrans_V_PyrdxlP_BS"/>
</dbReference>
<sequence>MKTVYMDYAATTYVKPEVLDEMMPYFTEKFGNPSSFYGISRETKMAIDNSRGKIAKALNCDLNEVYFTGGGSEADNWAIKGIAWAHKKKGNHIITTKVEHHAVLHTCEYLEKNGFEVTYLDVNEEGFIDLEELKNAITDKTILVSIMFANNEIGTIQPIKEIGAICKERKIFFHTDAVQAIGNINIDVKDMNIDLLSLAGHKIYGPKGIGVLYVRKGIRIENLIHGGGQERARRAGTENIASIVGLGKAIELATENLDEHAKKMTVLRDKLIDGLLKVPHTRLNGPRGDKRLPGNVNITFEFIEGESILLSLDFEGVCASSGSACTSGSLDPSHVLLAIGLPHELAHGSLRLTLGDGSTEEDVDYVIEVVPPIIERLRNMSPLWEDYLKKGAK</sequence>
<dbReference type="GeneID" id="66301478"/>
<evidence type="ECO:0000256" key="12">
    <source>
        <dbReference type="RuleBase" id="RU004504"/>
    </source>
</evidence>
<dbReference type="InterPro" id="IPR015424">
    <property type="entry name" value="PyrdxlP-dep_Trfase"/>
</dbReference>
<dbReference type="Gene3D" id="3.40.640.10">
    <property type="entry name" value="Type I PLP-dependent aspartate aminotransferase-like (Major domain)"/>
    <property type="match status" value="1"/>
</dbReference>
<dbReference type="InterPro" id="IPR017772">
    <property type="entry name" value="Cys_deSase_NifS_bac/arc"/>
</dbReference>
<feature type="binding site" evidence="11">
    <location>
        <position position="179"/>
    </location>
    <ligand>
        <name>pyridoxal 5'-phosphate</name>
        <dbReference type="ChEBI" id="CHEBI:597326"/>
    </ligand>
</feature>
<evidence type="ECO:0000256" key="10">
    <source>
        <dbReference type="ARBA" id="ARBA00050776"/>
    </source>
</evidence>
<protein>
    <recommendedName>
        <fullName evidence="11">Cysteine desulfurase IscS</fullName>
        <ecNumber evidence="11">2.8.1.7</ecNumber>
    </recommendedName>
</protein>
<dbReference type="GO" id="GO:0046872">
    <property type="term" value="F:metal ion binding"/>
    <property type="evidence" value="ECO:0007669"/>
    <property type="project" value="UniProtKB-KW"/>
</dbReference>
<evidence type="ECO:0000259" key="13">
    <source>
        <dbReference type="Pfam" id="PF00266"/>
    </source>
</evidence>